<dbReference type="GO" id="GO:0005524">
    <property type="term" value="F:ATP binding"/>
    <property type="evidence" value="ECO:0007669"/>
    <property type="project" value="UniProtKB-UniRule"/>
</dbReference>
<evidence type="ECO:0000256" key="1">
    <source>
        <dbReference type="ARBA" id="ARBA00022490"/>
    </source>
</evidence>
<dbReference type="PIRSF" id="PIRSF006755">
    <property type="entry name" value="DTB_synth"/>
    <property type="match status" value="1"/>
</dbReference>
<dbReference type="UniPathway" id="UPA00078">
    <property type="reaction ID" value="UER00161"/>
</dbReference>
<evidence type="ECO:0000256" key="7">
    <source>
        <dbReference type="ARBA" id="ARBA00022842"/>
    </source>
</evidence>
<dbReference type="InterPro" id="IPR004472">
    <property type="entry name" value="DTB_synth_BioD"/>
</dbReference>
<name>A0A1I1MYT6_9GAMM</name>
<keyword evidence="4 8" id="KW-0547">Nucleotide-binding</keyword>
<comment type="subcellular location">
    <subcellularLocation>
        <location evidence="8">Cytoplasm</location>
    </subcellularLocation>
</comment>
<dbReference type="GO" id="GO:0009102">
    <property type="term" value="P:biotin biosynthetic process"/>
    <property type="evidence" value="ECO:0007669"/>
    <property type="project" value="UniProtKB-UniRule"/>
</dbReference>
<comment type="pathway">
    <text evidence="8">Cofactor biosynthesis; biotin biosynthesis; biotin from 7,8-diaminononanoate: step 1/2.</text>
</comment>
<protein>
    <recommendedName>
        <fullName evidence="8">ATP-dependent dethiobiotin synthetase BioD</fullName>
        <ecNumber evidence="8">6.3.3.3</ecNumber>
    </recommendedName>
    <alternativeName>
        <fullName evidence="8">DTB synthetase</fullName>
        <shortName evidence="8">DTBS</shortName>
    </alternativeName>
    <alternativeName>
        <fullName evidence="8">Dethiobiotin synthase</fullName>
    </alternativeName>
</protein>
<gene>
    <name evidence="8" type="primary">bioD</name>
    <name evidence="9" type="ORF">SAMN05421848_3133</name>
</gene>
<dbReference type="GO" id="GO:0004141">
    <property type="term" value="F:dethiobiotin synthase activity"/>
    <property type="evidence" value="ECO:0007669"/>
    <property type="project" value="UniProtKB-UniRule"/>
</dbReference>
<evidence type="ECO:0000256" key="4">
    <source>
        <dbReference type="ARBA" id="ARBA00022741"/>
    </source>
</evidence>
<sequence>MTPNAFFVTGTDTDAGKTLIASSLLHLARRRGLTTAAGKPVASGSVLTPDGLRNDDALALQAQCAPALSYDTVNPLAFEPAIAPHIAALEAGTELSLAGLLAPMQTLLKQQADLTLIEGAGGWRVPINETASLSDLAVALDLPVILVVGVRLGAINHARLTLEAIERDGLRVAGWVANVVDDRTSRLTANLATLDHWLSQRAGIPCLGSVSHLADPTPERVGHCLDLDPLLEPHER</sequence>
<keyword evidence="7 8" id="KW-0460">Magnesium</keyword>
<comment type="catalytic activity">
    <reaction evidence="8">
        <text>(7R,8S)-7,8-diammoniononanoate + CO2 + ATP = (4R,5S)-dethiobiotin + ADP + phosphate + 3 H(+)</text>
        <dbReference type="Rhea" id="RHEA:15805"/>
        <dbReference type="ChEBI" id="CHEBI:15378"/>
        <dbReference type="ChEBI" id="CHEBI:16526"/>
        <dbReference type="ChEBI" id="CHEBI:30616"/>
        <dbReference type="ChEBI" id="CHEBI:43474"/>
        <dbReference type="ChEBI" id="CHEBI:149469"/>
        <dbReference type="ChEBI" id="CHEBI:149473"/>
        <dbReference type="ChEBI" id="CHEBI:456216"/>
        <dbReference type="EC" id="6.3.3.3"/>
    </reaction>
</comment>
<keyword evidence="3 8" id="KW-0479">Metal-binding</keyword>
<dbReference type="PANTHER" id="PTHR43210">
    <property type="entry name" value="DETHIOBIOTIN SYNTHETASE"/>
    <property type="match status" value="1"/>
</dbReference>
<keyword evidence="5 8" id="KW-0093">Biotin biosynthesis</keyword>
<comment type="cofactor">
    <cofactor evidence="8">
        <name>Mg(2+)</name>
        <dbReference type="ChEBI" id="CHEBI:18420"/>
    </cofactor>
</comment>
<dbReference type="PANTHER" id="PTHR43210:SF5">
    <property type="entry name" value="DETHIOBIOTIN SYNTHETASE"/>
    <property type="match status" value="1"/>
</dbReference>
<accession>A0A1I1MYT6</accession>
<dbReference type="FunFam" id="3.40.50.300:FF:000292">
    <property type="entry name" value="ATP-dependent dethiobiotin synthetase BioD"/>
    <property type="match status" value="1"/>
</dbReference>
<evidence type="ECO:0000256" key="5">
    <source>
        <dbReference type="ARBA" id="ARBA00022756"/>
    </source>
</evidence>
<dbReference type="GO" id="GO:0042803">
    <property type="term" value="F:protein homodimerization activity"/>
    <property type="evidence" value="ECO:0007669"/>
    <property type="project" value="UniProtKB-ARBA"/>
</dbReference>
<dbReference type="CDD" id="cd03109">
    <property type="entry name" value="DTBS"/>
    <property type="match status" value="1"/>
</dbReference>
<feature type="active site" evidence="8">
    <location>
        <position position="39"/>
    </location>
</feature>
<keyword evidence="6 8" id="KW-0067">ATP-binding</keyword>
<keyword evidence="2 8" id="KW-0436">Ligase</keyword>
<dbReference type="Pfam" id="PF13500">
    <property type="entry name" value="AAA_26"/>
    <property type="match status" value="1"/>
</dbReference>
<comment type="caution">
    <text evidence="8">Lacks conserved residue(s) required for the propagation of feature annotation.</text>
</comment>
<evidence type="ECO:0000256" key="8">
    <source>
        <dbReference type="HAMAP-Rule" id="MF_00336"/>
    </source>
</evidence>
<evidence type="ECO:0000256" key="2">
    <source>
        <dbReference type="ARBA" id="ARBA00022598"/>
    </source>
</evidence>
<feature type="binding site" evidence="8">
    <location>
        <begin position="118"/>
        <end position="121"/>
    </location>
    <ligand>
        <name>ATP</name>
        <dbReference type="ChEBI" id="CHEBI:30616"/>
    </ligand>
</feature>
<dbReference type="Gene3D" id="3.40.50.300">
    <property type="entry name" value="P-loop containing nucleotide triphosphate hydrolases"/>
    <property type="match status" value="1"/>
</dbReference>
<evidence type="ECO:0000256" key="6">
    <source>
        <dbReference type="ARBA" id="ARBA00022840"/>
    </source>
</evidence>
<dbReference type="GO" id="GO:0000287">
    <property type="term" value="F:magnesium ion binding"/>
    <property type="evidence" value="ECO:0007669"/>
    <property type="project" value="UniProtKB-UniRule"/>
</dbReference>
<comment type="subunit">
    <text evidence="8">Homodimer.</text>
</comment>
<dbReference type="AlphaFoldDB" id="A0A1I1MYT6"/>
<dbReference type="EC" id="6.3.3.3" evidence="8"/>
<keyword evidence="1 8" id="KW-0963">Cytoplasm</keyword>
<reference evidence="10" key="1">
    <citation type="submission" date="2016-10" db="EMBL/GenBank/DDBJ databases">
        <authorList>
            <person name="Varghese N."/>
            <person name="Submissions S."/>
        </authorList>
    </citation>
    <scope>NUCLEOTIDE SEQUENCE [LARGE SCALE GENOMIC DNA]</scope>
    <source>
        <strain evidence="10">DSM 23439</strain>
    </source>
</reference>
<dbReference type="GO" id="GO:0005829">
    <property type="term" value="C:cytosol"/>
    <property type="evidence" value="ECO:0007669"/>
    <property type="project" value="TreeGrafter"/>
</dbReference>
<feature type="binding site" evidence="8">
    <location>
        <position position="56"/>
    </location>
    <ligand>
        <name>ATP</name>
        <dbReference type="ChEBI" id="CHEBI:30616"/>
    </ligand>
</feature>
<evidence type="ECO:0000256" key="3">
    <source>
        <dbReference type="ARBA" id="ARBA00022723"/>
    </source>
</evidence>
<comment type="function">
    <text evidence="8">Catalyzes a mechanistically unusual reaction, the ATP-dependent insertion of CO2 between the N7 and N8 nitrogen atoms of 7,8-diaminopelargonic acid (DAPA, also called 7,8-diammoniononanoate) to form a ureido ring.</text>
</comment>
<dbReference type="InterPro" id="IPR027417">
    <property type="entry name" value="P-loop_NTPase"/>
</dbReference>
<feature type="binding site" evidence="8">
    <location>
        <begin position="14"/>
        <end position="19"/>
    </location>
    <ligand>
        <name>ATP</name>
        <dbReference type="ChEBI" id="CHEBI:30616"/>
    </ligand>
</feature>
<keyword evidence="10" id="KW-1185">Reference proteome</keyword>
<dbReference type="STRING" id="402385.SAMN05421848_3133"/>
<dbReference type="OrthoDB" id="9802097at2"/>
<feature type="binding site" evidence="8">
    <location>
        <position position="43"/>
    </location>
    <ligand>
        <name>substrate</name>
    </ligand>
</feature>
<dbReference type="Proteomes" id="UP000199046">
    <property type="component" value="Unassembled WGS sequence"/>
</dbReference>
<evidence type="ECO:0000313" key="10">
    <source>
        <dbReference type="Proteomes" id="UP000199046"/>
    </source>
</evidence>
<dbReference type="RefSeq" id="WP_090135942.1">
    <property type="nucleotide sequence ID" value="NZ_FOLY01000008.1"/>
</dbReference>
<feature type="binding site" evidence="8">
    <location>
        <position position="56"/>
    </location>
    <ligand>
        <name>Mg(2+)</name>
        <dbReference type="ChEBI" id="CHEBI:18420"/>
    </ligand>
</feature>
<evidence type="ECO:0000313" key="9">
    <source>
        <dbReference type="EMBL" id="SFC88408.1"/>
    </source>
</evidence>
<dbReference type="HAMAP" id="MF_00336">
    <property type="entry name" value="BioD"/>
    <property type="match status" value="1"/>
</dbReference>
<feature type="binding site" evidence="8">
    <location>
        <position position="118"/>
    </location>
    <ligand>
        <name>Mg(2+)</name>
        <dbReference type="ChEBI" id="CHEBI:18420"/>
    </ligand>
</feature>
<dbReference type="EMBL" id="FOLY01000008">
    <property type="protein sequence ID" value="SFC88408.1"/>
    <property type="molecule type" value="Genomic_DNA"/>
</dbReference>
<dbReference type="NCBIfam" id="TIGR00347">
    <property type="entry name" value="bioD"/>
    <property type="match status" value="1"/>
</dbReference>
<proteinExistence type="inferred from homology"/>
<comment type="similarity">
    <text evidence="8">Belongs to the dethiobiotin synthetase family.</text>
</comment>
<feature type="binding site" evidence="8">
    <location>
        <position position="18"/>
    </location>
    <ligand>
        <name>Mg(2+)</name>
        <dbReference type="ChEBI" id="CHEBI:18420"/>
    </ligand>
</feature>
<organism evidence="9 10">
    <name type="scientific">Kushneria avicenniae</name>
    <dbReference type="NCBI Taxonomy" id="402385"/>
    <lineage>
        <taxon>Bacteria</taxon>
        <taxon>Pseudomonadati</taxon>
        <taxon>Pseudomonadota</taxon>
        <taxon>Gammaproteobacteria</taxon>
        <taxon>Oceanospirillales</taxon>
        <taxon>Halomonadaceae</taxon>
        <taxon>Kushneria</taxon>
    </lineage>
</organism>
<dbReference type="SUPFAM" id="SSF52540">
    <property type="entry name" value="P-loop containing nucleoside triphosphate hydrolases"/>
    <property type="match status" value="1"/>
</dbReference>